<keyword evidence="10" id="KW-1185">Reference proteome</keyword>
<evidence type="ECO:0000256" key="1">
    <source>
        <dbReference type="ARBA" id="ARBA00004637"/>
    </source>
</evidence>
<dbReference type="STRING" id="59463.ENSMLUP00000018632"/>
<reference evidence="9 10" key="1">
    <citation type="journal article" date="2011" name="Nature">
        <title>A high-resolution map of human evolutionary constraint using 29 mammals.</title>
        <authorList>
            <person name="Lindblad-Toh K."/>
            <person name="Garber M."/>
            <person name="Zuk O."/>
            <person name="Lin M.F."/>
            <person name="Parker B.J."/>
            <person name="Washietl S."/>
            <person name="Kheradpour P."/>
            <person name="Ernst J."/>
            <person name="Jordan G."/>
            <person name="Mauceli E."/>
            <person name="Ward L.D."/>
            <person name="Lowe C.B."/>
            <person name="Holloway A.K."/>
            <person name="Clamp M."/>
            <person name="Gnerre S."/>
            <person name="Alfoldi J."/>
            <person name="Beal K."/>
            <person name="Chang J."/>
            <person name="Clawson H."/>
            <person name="Cuff J."/>
            <person name="Di Palma F."/>
            <person name="Fitzgerald S."/>
            <person name="Flicek P."/>
            <person name="Guttman M."/>
            <person name="Hubisz M.J."/>
            <person name="Jaffe D.B."/>
            <person name="Jungreis I."/>
            <person name="Kent W.J."/>
            <person name="Kostka D."/>
            <person name="Lara M."/>
            <person name="Martins A.L."/>
            <person name="Massingham T."/>
            <person name="Moltke I."/>
            <person name="Raney B.J."/>
            <person name="Rasmussen M.D."/>
            <person name="Robinson J."/>
            <person name="Stark A."/>
            <person name="Vilella A.J."/>
            <person name="Wen J."/>
            <person name="Xie X."/>
            <person name="Zody M.C."/>
            <person name="Baldwin J."/>
            <person name="Bloom T."/>
            <person name="Chin C.W."/>
            <person name="Heiman D."/>
            <person name="Nicol R."/>
            <person name="Nusbaum C."/>
            <person name="Young S."/>
            <person name="Wilkinson J."/>
            <person name="Worley K.C."/>
            <person name="Kovar C.L."/>
            <person name="Muzny D.M."/>
            <person name="Gibbs R.A."/>
            <person name="Cree A."/>
            <person name="Dihn H.H."/>
            <person name="Fowler G."/>
            <person name="Jhangiani S."/>
            <person name="Joshi V."/>
            <person name="Lee S."/>
            <person name="Lewis L.R."/>
            <person name="Nazareth L.V."/>
            <person name="Okwuonu G."/>
            <person name="Santibanez J."/>
            <person name="Warren W.C."/>
            <person name="Mardis E.R."/>
            <person name="Weinstock G.M."/>
            <person name="Wilson R.K."/>
            <person name="Delehaunty K."/>
            <person name="Dooling D."/>
            <person name="Fronik C."/>
            <person name="Fulton L."/>
            <person name="Fulton B."/>
            <person name="Graves T."/>
            <person name="Minx P."/>
            <person name="Sodergren E."/>
            <person name="Birney E."/>
            <person name="Margulies E.H."/>
            <person name="Herrero J."/>
            <person name="Green E.D."/>
            <person name="Haussler D."/>
            <person name="Siepel A."/>
            <person name="Goldman N."/>
            <person name="Pollard K.S."/>
            <person name="Pedersen J.S."/>
            <person name="Lander E.S."/>
            <person name="Kellis M."/>
        </authorList>
    </citation>
    <scope>NUCLEOTIDE SEQUENCE [LARGE SCALE GENOMIC DNA]</scope>
</reference>
<name>G1Q4J9_MYOLU</name>
<dbReference type="InterPro" id="IPR009019">
    <property type="entry name" value="KH_sf_prok-type"/>
</dbReference>
<evidence type="ECO:0000313" key="9">
    <source>
        <dbReference type="Ensembl" id="ENSMLUP00000018632.1"/>
    </source>
</evidence>
<evidence type="ECO:0000256" key="4">
    <source>
        <dbReference type="ARBA" id="ARBA00022980"/>
    </source>
</evidence>
<proteinExistence type="inferred from homology"/>
<evidence type="ECO:0000313" key="10">
    <source>
        <dbReference type="Proteomes" id="UP000001074"/>
    </source>
</evidence>
<organism evidence="9 10">
    <name type="scientific">Myotis lucifugus</name>
    <name type="common">Little brown bat</name>
    <dbReference type="NCBI Taxonomy" id="59463"/>
    <lineage>
        <taxon>Eukaryota</taxon>
        <taxon>Metazoa</taxon>
        <taxon>Chordata</taxon>
        <taxon>Craniata</taxon>
        <taxon>Vertebrata</taxon>
        <taxon>Euteleostomi</taxon>
        <taxon>Mammalia</taxon>
        <taxon>Eutheria</taxon>
        <taxon>Laurasiatheria</taxon>
        <taxon>Chiroptera</taxon>
        <taxon>Yangochiroptera</taxon>
        <taxon>Vespertilionidae</taxon>
        <taxon>Myotis</taxon>
    </lineage>
</organism>
<protein>
    <recommendedName>
        <fullName evidence="6">40S ribosomal protein S3</fullName>
    </recommendedName>
</protein>
<sequence length="241" mass="25880">TECGGPSRLVADGIFRAEPNEFLPRELADDGYSGVEVRVTPNRTEMIVWATGTQNVPGEQGPRIWERTAVVRKRFGFPEASGELYAEEVAPSGLWAIVQAESLRYKLLGKALLCGACCAVRRFIMESGADGCEVVVSGKLRGQMATSVKVADGLMIRSGDPVNCYVDTAVRHGLPRRGGLGIKVRITLPWDPGGKRGPEKPPPDRVSTVEPKNEILPCTPISEQKGGKPGPPARPQPVPTA</sequence>
<dbReference type="EMBL" id="AAPE02047777">
    <property type="status" value="NOT_ANNOTATED_CDS"/>
    <property type="molecule type" value="Genomic_DNA"/>
</dbReference>
<evidence type="ECO:0000259" key="8">
    <source>
        <dbReference type="Pfam" id="PF00189"/>
    </source>
</evidence>
<dbReference type="InterPro" id="IPR001351">
    <property type="entry name" value="Ribosomal_uS3_C"/>
</dbReference>
<dbReference type="CDD" id="cd02413">
    <property type="entry name" value="KH-II_40S_S3"/>
    <property type="match status" value="1"/>
</dbReference>
<comment type="subcellular location">
    <subcellularLocation>
        <location evidence="1">Mitochondrion inner membrane</location>
        <topology evidence="1">Peripheral membrane protein</topology>
    </subcellularLocation>
</comment>
<dbReference type="SUPFAM" id="SSF54814">
    <property type="entry name" value="Prokaryotic type KH domain (KH-domain type II)"/>
    <property type="match status" value="1"/>
</dbReference>
<dbReference type="PANTHER" id="PTHR11760">
    <property type="entry name" value="30S/40S RIBOSOMAL PROTEIN S3"/>
    <property type="match status" value="1"/>
</dbReference>
<dbReference type="InterPro" id="IPR015946">
    <property type="entry name" value="KH_dom-like_a/b"/>
</dbReference>
<dbReference type="InParanoid" id="G1Q4J9"/>
<dbReference type="eggNOG" id="KOG3181">
    <property type="taxonomic scope" value="Eukaryota"/>
</dbReference>
<reference evidence="9" key="2">
    <citation type="submission" date="2025-08" db="UniProtKB">
        <authorList>
            <consortium name="Ensembl"/>
        </authorList>
    </citation>
    <scope>IDENTIFICATION</scope>
</reference>
<dbReference type="GO" id="GO:0022627">
    <property type="term" value="C:cytosolic small ribosomal subunit"/>
    <property type="evidence" value="ECO:0007669"/>
    <property type="project" value="TreeGrafter"/>
</dbReference>
<evidence type="ECO:0000256" key="5">
    <source>
        <dbReference type="ARBA" id="ARBA00023274"/>
    </source>
</evidence>
<feature type="compositionally biased region" description="Basic and acidic residues" evidence="7">
    <location>
        <begin position="193"/>
        <end position="203"/>
    </location>
</feature>
<feature type="domain" description="Small ribosomal subunit protein uS3 C-terminal" evidence="8">
    <location>
        <begin position="116"/>
        <end position="186"/>
    </location>
</feature>
<dbReference type="GO" id="GO:0003723">
    <property type="term" value="F:RNA binding"/>
    <property type="evidence" value="ECO:0007669"/>
    <property type="project" value="UniProtKB-KW"/>
</dbReference>
<dbReference type="HOGENOM" id="CLU_058591_2_1_1"/>
<keyword evidence="5" id="KW-0687">Ribonucleoprotein</keyword>
<dbReference type="Gene3D" id="3.30.300.20">
    <property type="match status" value="1"/>
</dbReference>
<evidence type="ECO:0000256" key="2">
    <source>
        <dbReference type="ARBA" id="ARBA00010761"/>
    </source>
</evidence>
<dbReference type="FunFam" id="3.30.300.20:FF:000006">
    <property type="entry name" value="40S ribosomal protein S3"/>
    <property type="match status" value="1"/>
</dbReference>
<evidence type="ECO:0000256" key="3">
    <source>
        <dbReference type="ARBA" id="ARBA00022884"/>
    </source>
</evidence>
<accession>G1Q4J9</accession>
<keyword evidence="4" id="KW-0689">Ribosomal protein</keyword>
<dbReference type="GO" id="GO:0005634">
    <property type="term" value="C:nucleus"/>
    <property type="evidence" value="ECO:0007669"/>
    <property type="project" value="TreeGrafter"/>
</dbReference>
<feature type="region of interest" description="Disordered" evidence="7">
    <location>
        <begin position="190"/>
        <end position="241"/>
    </location>
</feature>
<keyword evidence="3" id="KW-0694">RNA-binding</keyword>
<dbReference type="PANTHER" id="PTHR11760:SF32">
    <property type="entry name" value="SMALL RIBOSOMAL SUBUNIT PROTEIN US3"/>
    <property type="match status" value="1"/>
</dbReference>
<dbReference type="SUPFAM" id="SSF54821">
    <property type="entry name" value="Ribosomal protein S3 C-terminal domain"/>
    <property type="match status" value="1"/>
</dbReference>
<dbReference type="GO" id="GO:2001235">
    <property type="term" value="P:positive regulation of apoptotic signaling pathway"/>
    <property type="evidence" value="ECO:0007669"/>
    <property type="project" value="TreeGrafter"/>
</dbReference>
<dbReference type="Pfam" id="PF00189">
    <property type="entry name" value="Ribosomal_S3_C"/>
    <property type="match status" value="1"/>
</dbReference>
<evidence type="ECO:0000256" key="6">
    <source>
        <dbReference type="ARBA" id="ARBA00035408"/>
    </source>
</evidence>
<dbReference type="GeneTree" id="ENSGT00390000008610"/>
<dbReference type="GO" id="GO:0006412">
    <property type="term" value="P:translation"/>
    <property type="evidence" value="ECO:0007669"/>
    <property type="project" value="InterPro"/>
</dbReference>
<evidence type="ECO:0000256" key="7">
    <source>
        <dbReference type="SAM" id="MobiDB-lite"/>
    </source>
</evidence>
<dbReference type="InterPro" id="IPR057258">
    <property type="entry name" value="Ribosomal_uS3"/>
</dbReference>
<dbReference type="Proteomes" id="UP000001074">
    <property type="component" value="Unassembled WGS sequence"/>
</dbReference>
<dbReference type="Ensembl" id="ENSMLUT00000025702.1">
    <property type="protein sequence ID" value="ENSMLUP00000018632.1"/>
    <property type="gene ID" value="ENSMLUG00000026956.1"/>
</dbReference>
<dbReference type="Gene3D" id="3.30.1140.32">
    <property type="entry name" value="Ribosomal protein S3, C-terminal domain"/>
    <property type="match status" value="1"/>
</dbReference>
<dbReference type="AlphaFoldDB" id="G1Q4J9"/>
<feature type="compositionally biased region" description="Pro residues" evidence="7">
    <location>
        <begin position="229"/>
        <end position="241"/>
    </location>
</feature>
<dbReference type="GO" id="GO:0003735">
    <property type="term" value="F:structural constituent of ribosome"/>
    <property type="evidence" value="ECO:0007669"/>
    <property type="project" value="InterPro"/>
</dbReference>
<reference evidence="9" key="3">
    <citation type="submission" date="2025-09" db="UniProtKB">
        <authorList>
            <consortium name="Ensembl"/>
        </authorList>
    </citation>
    <scope>IDENTIFICATION</scope>
</reference>
<dbReference type="InterPro" id="IPR036419">
    <property type="entry name" value="Ribosomal_S3_C_sf"/>
</dbReference>
<dbReference type="GO" id="GO:0005743">
    <property type="term" value="C:mitochondrial inner membrane"/>
    <property type="evidence" value="ECO:0007669"/>
    <property type="project" value="UniProtKB-SubCell"/>
</dbReference>
<comment type="similarity">
    <text evidence="2">Belongs to the universal ribosomal protein uS3 family.</text>
</comment>